<dbReference type="Gene3D" id="1.10.1740.10">
    <property type="match status" value="1"/>
</dbReference>
<sequence length="192" mass="22977">MKEPHRSIDTKELLAQIKLGDEKILKQLYDEYRDGFLKWCYKNHRLTRDQVLDIYQKSFTILYFNVKDGKADDLNSSLNTYLYGIGKNLIRKHYRDKMANFDSLESIPEVETVNDYFQERQDENHKRHLVRKILDQLKEPCRSILWMHYFKNFSMEAIANSIGYKNESVAKKKKCQCLKLVRERLTTTKLSL</sequence>
<organism evidence="6 7">
    <name type="scientific">Agaribacillus aureus</name>
    <dbReference type="NCBI Taxonomy" id="3051825"/>
    <lineage>
        <taxon>Bacteria</taxon>
        <taxon>Pseudomonadati</taxon>
        <taxon>Bacteroidota</taxon>
        <taxon>Cytophagia</taxon>
        <taxon>Cytophagales</taxon>
        <taxon>Splendidivirgaceae</taxon>
        <taxon>Agaribacillus</taxon>
    </lineage>
</organism>
<dbReference type="SUPFAM" id="SSF88659">
    <property type="entry name" value="Sigma3 and sigma4 domains of RNA polymerase sigma factors"/>
    <property type="match status" value="1"/>
</dbReference>
<dbReference type="InterPro" id="IPR036388">
    <property type="entry name" value="WH-like_DNA-bd_sf"/>
</dbReference>
<dbReference type="RefSeq" id="WP_346762557.1">
    <property type="nucleotide sequence ID" value="NZ_JAUJEB010000014.1"/>
</dbReference>
<evidence type="ECO:0000256" key="5">
    <source>
        <dbReference type="ARBA" id="ARBA00023163"/>
    </source>
</evidence>
<keyword evidence="4" id="KW-0238">DNA-binding</keyword>
<gene>
    <name evidence="6" type="ORF">QQ020_34425</name>
</gene>
<reference evidence="6" key="1">
    <citation type="submission" date="2023-06" db="EMBL/GenBank/DDBJ databases">
        <title>Genomic of Agaribacillus aureum.</title>
        <authorList>
            <person name="Wang G."/>
        </authorList>
    </citation>
    <scope>NUCLEOTIDE SEQUENCE</scope>
    <source>
        <strain evidence="6">BMA12</strain>
    </source>
</reference>
<dbReference type="InterPro" id="IPR013325">
    <property type="entry name" value="RNA_pol_sigma_r2"/>
</dbReference>
<dbReference type="SUPFAM" id="SSF88946">
    <property type="entry name" value="Sigma2 domain of RNA polymerase sigma factors"/>
    <property type="match status" value="1"/>
</dbReference>
<dbReference type="EMBL" id="JAUJEB010000014">
    <property type="protein sequence ID" value="MDN5217220.1"/>
    <property type="molecule type" value="Genomic_DNA"/>
</dbReference>
<protein>
    <submittedName>
        <fullName evidence="6">Sigma-70 family RNA polymerase sigma factor</fullName>
    </submittedName>
</protein>
<dbReference type="Proteomes" id="UP001172083">
    <property type="component" value="Unassembled WGS sequence"/>
</dbReference>
<keyword evidence="2" id="KW-0805">Transcription regulation</keyword>
<dbReference type="Gene3D" id="1.10.10.10">
    <property type="entry name" value="Winged helix-like DNA-binding domain superfamily/Winged helix DNA-binding domain"/>
    <property type="match status" value="1"/>
</dbReference>
<keyword evidence="3" id="KW-0731">Sigma factor</keyword>
<keyword evidence="7" id="KW-1185">Reference proteome</keyword>
<dbReference type="InterPro" id="IPR013324">
    <property type="entry name" value="RNA_pol_sigma_r3/r4-like"/>
</dbReference>
<dbReference type="InterPro" id="IPR014284">
    <property type="entry name" value="RNA_pol_sigma-70_dom"/>
</dbReference>
<dbReference type="PANTHER" id="PTHR43133:SF8">
    <property type="entry name" value="RNA POLYMERASE SIGMA FACTOR HI_1459-RELATED"/>
    <property type="match status" value="1"/>
</dbReference>
<evidence type="ECO:0000256" key="3">
    <source>
        <dbReference type="ARBA" id="ARBA00023082"/>
    </source>
</evidence>
<keyword evidence="5" id="KW-0804">Transcription</keyword>
<comment type="caution">
    <text evidence="6">The sequence shown here is derived from an EMBL/GenBank/DDBJ whole genome shotgun (WGS) entry which is preliminary data.</text>
</comment>
<evidence type="ECO:0000256" key="2">
    <source>
        <dbReference type="ARBA" id="ARBA00023015"/>
    </source>
</evidence>
<dbReference type="NCBIfam" id="TIGR02937">
    <property type="entry name" value="sigma70-ECF"/>
    <property type="match status" value="1"/>
</dbReference>
<evidence type="ECO:0000256" key="1">
    <source>
        <dbReference type="ARBA" id="ARBA00010641"/>
    </source>
</evidence>
<dbReference type="PANTHER" id="PTHR43133">
    <property type="entry name" value="RNA POLYMERASE ECF-TYPE SIGMA FACTO"/>
    <property type="match status" value="1"/>
</dbReference>
<proteinExistence type="inferred from homology"/>
<dbReference type="InterPro" id="IPR039425">
    <property type="entry name" value="RNA_pol_sigma-70-like"/>
</dbReference>
<accession>A0ABT8LKG8</accession>
<name>A0ABT8LKG8_9BACT</name>
<evidence type="ECO:0000313" key="7">
    <source>
        <dbReference type="Proteomes" id="UP001172083"/>
    </source>
</evidence>
<comment type="similarity">
    <text evidence="1">Belongs to the sigma-70 factor family. ECF subfamily.</text>
</comment>
<evidence type="ECO:0000313" key="6">
    <source>
        <dbReference type="EMBL" id="MDN5217220.1"/>
    </source>
</evidence>
<evidence type="ECO:0000256" key="4">
    <source>
        <dbReference type="ARBA" id="ARBA00023125"/>
    </source>
</evidence>